<gene>
    <name evidence="2" type="ORF">FA13DRAFT_747046</name>
</gene>
<evidence type="ECO:0000256" key="1">
    <source>
        <dbReference type="SAM" id="MobiDB-lite"/>
    </source>
</evidence>
<reference evidence="2 3" key="1">
    <citation type="journal article" date="2019" name="Nat. Ecol. Evol.">
        <title>Megaphylogeny resolves global patterns of mushroom evolution.</title>
        <authorList>
            <person name="Varga T."/>
            <person name="Krizsan K."/>
            <person name="Foldi C."/>
            <person name="Dima B."/>
            <person name="Sanchez-Garcia M."/>
            <person name="Sanchez-Ramirez S."/>
            <person name="Szollosi G.J."/>
            <person name="Szarkandi J.G."/>
            <person name="Papp V."/>
            <person name="Albert L."/>
            <person name="Andreopoulos W."/>
            <person name="Angelini C."/>
            <person name="Antonin V."/>
            <person name="Barry K.W."/>
            <person name="Bougher N.L."/>
            <person name="Buchanan P."/>
            <person name="Buyck B."/>
            <person name="Bense V."/>
            <person name="Catcheside P."/>
            <person name="Chovatia M."/>
            <person name="Cooper J."/>
            <person name="Damon W."/>
            <person name="Desjardin D."/>
            <person name="Finy P."/>
            <person name="Geml J."/>
            <person name="Haridas S."/>
            <person name="Hughes K."/>
            <person name="Justo A."/>
            <person name="Karasinski D."/>
            <person name="Kautmanova I."/>
            <person name="Kiss B."/>
            <person name="Kocsube S."/>
            <person name="Kotiranta H."/>
            <person name="LaButti K.M."/>
            <person name="Lechner B.E."/>
            <person name="Liimatainen K."/>
            <person name="Lipzen A."/>
            <person name="Lukacs Z."/>
            <person name="Mihaltcheva S."/>
            <person name="Morgado L.N."/>
            <person name="Niskanen T."/>
            <person name="Noordeloos M.E."/>
            <person name="Ohm R.A."/>
            <person name="Ortiz-Santana B."/>
            <person name="Ovrebo C."/>
            <person name="Racz N."/>
            <person name="Riley R."/>
            <person name="Savchenko A."/>
            <person name="Shiryaev A."/>
            <person name="Soop K."/>
            <person name="Spirin V."/>
            <person name="Szebenyi C."/>
            <person name="Tomsovsky M."/>
            <person name="Tulloss R.E."/>
            <person name="Uehling J."/>
            <person name="Grigoriev I.V."/>
            <person name="Vagvolgyi C."/>
            <person name="Papp T."/>
            <person name="Martin F.M."/>
            <person name="Miettinen O."/>
            <person name="Hibbett D.S."/>
            <person name="Nagy L.G."/>
        </authorList>
    </citation>
    <scope>NUCLEOTIDE SEQUENCE [LARGE SCALE GENOMIC DNA]</scope>
    <source>
        <strain evidence="2 3">FP101781</strain>
    </source>
</reference>
<protein>
    <submittedName>
        <fullName evidence="2">Uncharacterized protein</fullName>
    </submittedName>
</protein>
<name>A0A4Y7TXW1_COPMI</name>
<organism evidence="2 3">
    <name type="scientific">Coprinellus micaceus</name>
    <name type="common">Glistening ink-cap mushroom</name>
    <name type="synonym">Coprinus micaceus</name>
    <dbReference type="NCBI Taxonomy" id="71717"/>
    <lineage>
        <taxon>Eukaryota</taxon>
        <taxon>Fungi</taxon>
        <taxon>Dikarya</taxon>
        <taxon>Basidiomycota</taxon>
        <taxon>Agaricomycotina</taxon>
        <taxon>Agaricomycetes</taxon>
        <taxon>Agaricomycetidae</taxon>
        <taxon>Agaricales</taxon>
        <taxon>Agaricineae</taxon>
        <taxon>Psathyrellaceae</taxon>
        <taxon>Coprinellus</taxon>
    </lineage>
</organism>
<proteinExistence type="predicted"/>
<dbReference type="AlphaFoldDB" id="A0A4Y7TXW1"/>
<dbReference type="Proteomes" id="UP000298030">
    <property type="component" value="Unassembled WGS sequence"/>
</dbReference>
<evidence type="ECO:0000313" key="3">
    <source>
        <dbReference type="Proteomes" id="UP000298030"/>
    </source>
</evidence>
<comment type="caution">
    <text evidence="2">The sequence shown here is derived from an EMBL/GenBank/DDBJ whole genome shotgun (WGS) entry which is preliminary data.</text>
</comment>
<evidence type="ECO:0000313" key="2">
    <source>
        <dbReference type="EMBL" id="TEB38399.1"/>
    </source>
</evidence>
<dbReference type="EMBL" id="QPFP01000003">
    <property type="protein sequence ID" value="TEB38399.1"/>
    <property type="molecule type" value="Genomic_DNA"/>
</dbReference>
<feature type="compositionally biased region" description="Basic and acidic residues" evidence="1">
    <location>
        <begin position="35"/>
        <end position="55"/>
    </location>
</feature>
<sequence>MPLQSGYRLHLDSVSISSGLSSRRKGRNVPWLGRAQDERSPDLSPSREDRDWREVRGTSPAAQWMALLPVSAHTVLQGKFIFEGCADDLYGLEFLAMSHSAFRARRSRSELYNTFQRRSRTRSNWVVPRTRRSIAKTSGSSPIPGTAQQFWVLGDFCRASEGNPVSIQGSTL</sequence>
<feature type="region of interest" description="Disordered" evidence="1">
    <location>
        <begin position="19"/>
        <end position="55"/>
    </location>
</feature>
<accession>A0A4Y7TXW1</accession>
<keyword evidence="3" id="KW-1185">Reference proteome</keyword>